<dbReference type="SUPFAM" id="SSF103473">
    <property type="entry name" value="MFS general substrate transporter"/>
    <property type="match status" value="1"/>
</dbReference>
<evidence type="ECO:0000256" key="1">
    <source>
        <dbReference type="SAM" id="Phobius"/>
    </source>
</evidence>
<keyword evidence="1" id="KW-0472">Membrane</keyword>
<dbReference type="PANTHER" id="PTHR23523">
    <property type="match status" value="1"/>
</dbReference>
<reference evidence="2" key="1">
    <citation type="submission" date="2022-07" db="EMBL/GenBank/DDBJ databases">
        <authorList>
            <person name="Wu T."/>
        </authorList>
    </citation>
    <scope>NUCLEOTIDE SEQUENCE</scope>
    <source>
        <strain evidence="2">SD-1</strain>
    </source>
</reference>
<feature type="transmembrane region" description="Helical" evidence="1">
    <location>
        <begin position="63"/>
        <end position="82"/>
    </location>
</feature>
<protein>
    <submittedName>
        <fullName evidence="2">MFS transporter</fullName>
    </submittedName>
</protein>
<dbReference type="EMBL" id="CP101185">
    <property type="protein sequence ID" value="UYV98520.1"/>
    <property type="molecule type" value="Genomic_DNA"/>
</dbReference>
<proteinExistence type="predicted"/>
<feature type="transmembrane region" description="Helical" evidence="1">
    <location>
        <begin position="146"/>
        <end position="169"/>
    </location>
</feature>
<feature type="transmembrane region" description="Helical" evidence="1">
    <location>
        <begin position="397"/>
        <end position="417"/>
    </location>
</feature>
<feature type="transmembrane region" description="Helical" evidence="1">
    <location>
        <begin position="242"/>
        <end position="265"/>
    </location>
</feature>
<feature type="transmembrane region" description="Helical" evidence="1">
    <location>
        <begin position="332"/>
        <end position="354"/>
    </location>
</feature>
<feature type="transmembrane region" description="Helical" evidence="1">
    <location>
        <begin position="307"/>
        <end position="326"/>
    </location>
</feature>
<dbReference type="PANTHER" id="PTHR23523:SF2">
    <property type="entry name" value="2-NITROIMIDAZOLE TRANSPORTER"/>
    <property type="match status" value="1"/>
</dbReference>
<dbReference type="InterPro" id="IPR036259">
    <property type="entry name" value="MFS_trans_sf"/>
</dbReference>
<sequence>MVLLALVLVSINLRPAITTIAGVMTQLEDAFQLGPQWLPLLGTLPVLAFGVSGPIGPWLARRLGAGRAVAVALLVLAAALIVRATVPALLLPGTFLCGMAIMTASVLVPQIVKTNRGTGWWTGLCTLGFGLGAALGAGLVRPLEHALGGSLGGALAVWAVPALLGAFLIQRSGGGPTSAPAAAGNVTSAGNAASAGNATSAGNAASAAGEAAALTPDSPSSAVAPSAVVPNAVVPLRKQRTAWAVTAFFGLQAMLYFAITSWLAVFLVSEGLSSADAAALLAWFSLAGLPASLLAPVPAGKPKVLRVLGPGLGLSVAVALIGVLVAPSGAQFLMVGVLGVVQSAGFGLAMALVVIRSAGPLTAGRLSAMSQGFGFALASLGPLAAGLLHTWSGGWEAPFLAMAGEALVLAAAGYLAIRGPLVSIETPKATAKDNPGQSSTPELVP</sequence>
<dbReference type="Pfam" id="PF07690">
    <property type="entry name" value="MFS_1"/>
    <property type="match status" value="1"/>
</dbReference>
<dbReference type="InterPro" id="IPR052524">
    <property type="entry name" value="MFS_Cyanate_Porter"/>
</dbReference>
<organism evidence="2 3">
    <name type="scientific">Paenarthrobacter ureafaciens</name>
    <dbReference type="NCBI Taxonomy" id="37931"/>
    <lineage>
        <taxon>Bacteria</taxon>
        <taxon>Bacillati</taxon>
        <taxon>Actinomycetota</taxon>
        <taxon>Actinomycetes</taxon>
        <taxon>Micrococcales</taxon>
        <taxon>Micrococcaceae</taxon>
        <taxon>Paenarthrobacter</taxon>
    </lineage>
</organism>
<name>A0AAX3EKT7_PAEUR</name>
<dbReference type="Proteomes" id="UP001163293">
    <property type="component" value="Chromosome"/>
</dbReference>
<dbReference type="GO" id="GO:0022857">
    <property type="term" value="F:transmembrane transporter activity"/>
    <property type="evidence" value="ECO:0007669"/>
    <property type="project" value="InterPro"/>
</dbReference>
<keyword evidence="1" id="KW-1133">Transmembrane helix</keyword>
<feature type="transmembrane region" description="Helical" evidence="1">
    <location>
        <begin position="277"/>
        <end position="295"/>
    </location>
</feature>
<evidence type="ECO:0000313" key="2">
    <source>
        <dbReference type="EMBL" id="UYV98520.1"/>
    </source>
</evidence>
<dbReference type="AlphaFoldDB" id="A0AAX3EKT7"/>
<feature type="transmembrane region" description="Helical" evidence="1">
    <location>
        <begin position="366"/>
        <end position="391"/>
    </location>
</feature>
<gene>
    <name evidence="2" type="ORF">NL394_04660</name>
</gene>
<dbReference type="Gene3D" id="1.20.1250.20">
    <property type="entry name" value="MFS general substrate transporter like domains"/>
    <property type="match status" value="2"/>
</dbReference>
<keyword evidence="1" id="KW-0812">Transmembrane</keyword>
<evidence type="ECO:0000313" key="3">
    <source>
        <dbReference type="Proteomes" id="UP001163293"/>
    </source>
</evidence>
<accession>A0AAX3EKT7</accession>
<feature type="transmembrane region" description="Helical" evidence="1">
    <location>
        <begin position="120"/>
        <end position="140"/>
    </location>
</feature>
<dbReference type="RefSeq" id="WP_069696681.1">
    <property type="nucleotide sequence ID" value="NZ_CP043010.1"/>
</dbReference>
<feature type="transmembrane region" description="Helical" evidence="1">
    <location>
        <begin position="88"/>
        <end position="108"/>
    </location>
</feature>
<keyword evidence="3" id="KW-1185">Reference proteome</keyword>
<feature type="transmembrane region" description="Helical" evidence="1">
    <location>
        <begin position="37"/>
        <end position="56"/>
    </location>
</feature>
<dbReference type="InterPro" id="IPR011701">
    <property type="entry name" value="MFS"/>
</dbReference>